<gene>
    <name evidence="3" type="ORF">KLDO_g3195</name>
</gene>
<keyword evidence="2" id="KW-0812">Transmembrane</keyword>
<feature type="region of interest" description="Disordered" evidence="1">
    <location>
        <begin position="1"/>
        <end position="22"/>
    </location>
</feature>
<dbReference type="GO" id="GO:0030474">
    <property type="term" value="P:spindle pole body duplication"/>
    <property type="evidence" value="ECO:0007669"/>
    <property type="project" value="TreeGrafter"/>
</dbReference>
<proteinExistence type="predicted"/>
<evidence type="ECO:0000256" key="1">
    <source>
        <dbReference type="SAM" id="MobiDB-lite"/>
    </source>
</evidence>
<organism evidence="3 4">
    <name type="scientific">Kluyveromyces dobzhanskii CBS 2104</name>
    <dbReference type="NCBI Taxonomy" id="1427455"/>
    <lineage>
        <taxon>Eukaryota</taxon>
        <taxon>Fungi</taxon>
        <taxon>Dikarya</taxon>
        <taxon>Ascomycota</taxon>
        <taxon>Saccharomycotina</taxon>
        <taxon>Saccharomycetes</taxon>
        <taxon>Saccharomycetales</taxon>
        <taxon>Saccharomycetaceae</taxon>
        <taxon>Kluyveromyces</taxon>
    </lineage>
</organism>
<evidence type="ECO:0000313" key="4">
    <source>
        <dbReference type="Proteomes" id="UP000031516"/>
    </source>
</evidence>
<dbReference type="PANTHER" id="PTHR28003:SF1">
    <property type="entry name" value="NUCLEOPORIN POM34"/>
    <property type="match status" value="1"/>
</dbReference>
<sequence length="403" mass="45198">MNDGFSTPGTPAKTFETPTRPLSQQQFQSLRERAIKQSPSLYKHKVLSDPTRKVEAVKVQATPAFSGKISTSLNVREAEPVAPANARPVFTDKRDQWSVKKQTARETSSDLLPDEPLGQQDLIESNFSGDSAIDKLTDFENPALATFTSRMVNKELEMRRLLTNVVVVLIWNLISKFVFLFFHFTTSGAQLRNELYRFMLKNIVYKVNPQANLNSFWFNLLSWQFATSLFHTIVLYNIASCLWNLLVKAQNLDMSDLHLTEHQKSLLGITEETSDSGFASSLNVKNRNFDLAGNKDANSAFKSLNEVGSKSGNKPFIFKSLQTPMKMRELNSVQQAEARKNHVSFSLQPKKVNAFGIDPVVNNASAAANSATLARSQPGTHPGYIPSNRYTYMMDSPSSMKKR</sequence>
<keyword evidence="2" id="KW-1133">Transmembrane helix</keyword>
<keyword evidence="4" id="KW-1185">Reference proteome</keyword>
<evidence type="ECO:0000313" key="3">
    <source>
        <dbReference type="EMBL" id="CDO94942.1"/>
    </source>
</evidence>
<dbReference type="GO" id="GO:0006606">
    <property type="term" value="P:protein import into nucleus"/>
    <property type="evidence" value="ECO:0007669"/>
    <property type="project" value="TreeGrafter"/>
</dbReference>
<dbReference type="OrthoDB" id="4035020at2759"/>
<dbReference type="GO" id="GO:0070762">
    <property type="term" value="C:nuclear pore transmembrane ring"/>
    <property type="evidence" value="ECO:0007669"/>
    <property type="project" value="TreeGrafter"/>
</dbReference>
<protein>
    <submittedName>
        <fullName evidence="3">WGS project CCBQ000000000 data, contig 00011</fullName>
    </submittedName>
</protein>
<dbReference type="InterPro" id="IPR012578">
    <property type="entry name" value="Nucl_pore_cmplx"/>
</dbReference>
<dbReference type="GO" id="GO:0005640">
    <property type="term" value="C:nuclear outer membrane"/>
    <property type="evidence" value="ECO:0007669"/>
    <property type="project" value="TreeGrafter"/>
</dbReference>
<keyword evidence="2" id="KW-0472">Membrane</keyword>
<comment type="caution">
    <text evidence="3">The sequence shown here is derived from an EMBL/GenBank/DDBJ whole genome shotgun (WGS) entry which is preliminary data.</text>
</comment>
<feature type="transmembrane region" description="Helical" evidence="2">
    <location>
        <begin position="223"/>
        <end position="246"/>
    </location>
</feature>
<dbReference type="EMBL" id="CCBQ010000042">
    <property type="protein sequence ID" value="CDO94942.1"/>
    <property type="molecule type" value="Genomic_DNA"/>
</dbReference>
<name>A0A0A8L9L5_9SACH</name>
<feature type="transmembrane region" description="Helical" evidence="2">
    <location>
        <begin position="161"/>
        <end position="184"/>
    </location>
</feature>
<dbReference type="Proteomes" id="UP000031516">
    <property type="component" value="Unassembled WGS sequence"/>
</dbReference>
<dbReference type="AlphaFoldDB" id="A0A0A8L9L5"/>
<reference evidence="3 4" key="1">
    <citation type="submission" date="2014-03" db="EMBL/GenBank/DDBJ databases">
        <title>The genome of Kluyveromyces dobzhanskii.</title>
        <authorList>
            <person name="Nystedt B."/>
            <person name="Astrom S."/>
        </authorList>
    </citation>
    <scope>NUCLEOTIDE SEQUENCE [LARGE SCALE GENOMIC DNA]</scope>
    <source>
        <strain evidence="3 4">CBS 2104</strain>
    </source>
</reference>
<accession>A0A0A8L9L5</accession>
<feature type="region of interest" description="Disordered" evidence="1">
    <location>
        <begin position="93"/>
        <end position="115"/>
    </location>
</feature>
<feature type="compositionally biased region" description="Basic and acidic residues" evidence="1">
    <location>
        <begin position="93"/>
        <end position="108"/>
    </location>
</feature>
<evidence type="ECO:0000256" key="2">
    <source>
        <dbReference type="SAM" id="Phobius"/>
    </source>
</evidence>
<dbReference type="PANTHER" id="PTHR28003">
    <property type="entry name" value="NUCLEOPORIN POM34"/>
    <property type="match status" value="1"/>
</dbReference>
<dbReference type="Pfam" id="PF08058">
    <property type="entry name" value="NPCC"/>
    <property type="match status" value="1"/>
</dbReference>